<protein>
    <submittedName>
        <fullName evidence="2">Uncharacterized protein</fullName>
    </submittedName>
</protein>
<comment type="caution">
    <text evidence="2">The sequence shown here is derived from an EMBL/GenBank/DDBJ whole genome shotgun (WGS) entry which is preliminary data.</text>
</comment>
<feature type="region of interest" description="Disordered" evidence="1">
    <location>
        <begin position="47"/>
        <end position="69"/>
    </location>
</feature>
<dbReference type="Proteomes" id="UP000499080">
    <property type="component" value="Unassembled WGS sequence"/>
</dbReference>
<evidence type="ECO:0000313" key="3">
    <source>
        <dbReference type="Proteomes" id="UP000499080"/>
    </source>
</evidence>
<organism evidence="2 3">
    <name type="scientific">Araneus ventricosus</name>
    <name type="common">Orbweaver spider</name>
    <name type="synonym">Epeira ventricosa</name>
    <dbReference type="NCBI Taxonomy" id="182803"/>
    <lineage>
        <taxon>Eukaryota</taxon>
        <taxon>Metazoa</taxon>
        <taxon>Ecdysozoa</taxon>
        <taxon>Arthropoda</taxon>
        <taxon>Chelicerata</taxon>
        <taxon>Arachnida</taxon>
        <taxon>Araneae</taxon>
        <taxon>Araneomorphae</taxon>
        <taxon>Entelegynae</taxon>
        <taxon>Araneoidea</taxon>
        <taxon>Araneidae</taxon>
        <taxon>Araneus</taxon>
    </lineage>
</organism>
<gene>
    <name evidence="2" type="ORF">AVEN_132535_1</name>
</gene>
<feature type="non-terminal residue" evidence="2">
    <location>
        <position position="69"/>
    </location>
</feature>
<name>A0A4Y2KL58_ARAVE</name>
<proteinExistence type="predicted"/>
<keyword evidence="3" id="KW-1185">Reference proteome</keyword>
<dbReference type="AlphaFoldDB" id="A0A4Y2KL58"/>
<evidence type="ECO:0000256" key="1">
    <source>
        <dbReference type="SAM" id="MobiDB-lite"/>
    </source>
</evidence>
<accession>A0A4Y2KL58</accession>
<evidence type="ECO:0000313" key="2">
    <source>
        <dbReference type="EMBL" id="GBN02792.1"/>
    </source>
</evidence>
<reference evidence="2 3" key="1">
    <citation type="journal article" date="2019" name="Sci. Rep.">
        <title>Orb-weaving spider Araneus ventricosus genome elucidates the spidroin gene catalogue.</title>
        <authorList>
            <person name="Kono N."/>
            <person name="Nakamura H."/>
            <person name="Ohtoshi R."/>
            <person name="Moran D.A.P."/>
            <person name="Shinohara A."/>
            <person name="Yoshida Y."/>
            <person name="Fujiwara M."/>
            <person name="Mori M."/>
            <person name="Tomita M."/>
            <person name="Arakawa K."/>
        </authorList>
    </citation>
    <scope>NUCLEOTIDE SEQUENCE [LARGE SCALE GENOMIC DNA]</scope>
</reference>
<sequence>MATTGLFTIGYGQNVAASAEIDFFFNISLNSSYNEFARPLLQSVEEQHSNENFDETLQRRSARNEADKL</sequence>
<dbReference type="EMBL" id="BGPR01195302">
    <property type="protein sequence ID" value="GBN02792.1"/>
    <property type="molecule type" value="Genomic_DNA"/>
</dbReference>